<dbReference type="RefSeq" id="WP_012971453.1">
    <property type="nucleotide sequence ID" value="NC_013851.1"/>
</dbReference>
<sequence length="212" mass="22716">MKLNVYPQTSRTRLLVTAVIVSMTLGLTACGEASDESAVGPASADGQNAGTGYRDAGDFSELDWDALIPADWDPDRLLDGLSVDGVSLDDIPDEDPRAEVIMGRLMALWQQAPVVAALDGKPVKLSGFVVPVEFGLDDIREFLLVPYYGACIHVPPPPVNQIVHVTLAEGEAYRGGVFDAVWVSGILRVERFSSEIADAGYRLEAVGVTPYP</sequence>
<evidence type="ECO:0008006" key="4">
    <source>
        <dbReference type="Google" id="ProtNLM"/>
    </source>
</evidence>
<reference evidence="2 3" key="1">
    <citation type="journal article" date="2011" name="Stand. Genomic Sci.">
        <title>Complete genome sequence of Allochromatium vinosum DSM 180(T).</title>
        <authorList>
            <person name="Weissgerber T."/>
            <person name="Zigann R."/>
            <person name="Bruce D."/>
            <person name="Chang Y.J."/>
            <person name="Detter J.C."/>
            <person name="Han C."/>
            <person name="Hauser L."/>
            <person name="Jeffries C.D."/>
            <person name="Land M."/>
            <person name="Munk A.C."/>
            <person name="Tapia R."/>
            <person name="Dahl C."/>
        </authorList>
    </citation>
    <scope>NUCLEOTIDE SEQUENCE [LARGE SCALE GENOMIC DNA]</scope>
    <source>
        <strain evidence="3">ATCC 17899 / DSM 180 / NBRC 103801 / NCIMB 10441 / D</strain>
    </source>
</reference>
<dbReference type="InterPro" id="IPR021727">
    <property type="entry name" value="DUF3299"/>
</dbReference>
<dbReference type="Pfam" id="PF11736">
    <property type="entry name" value="DUF3299"/>
    <property type="match status" value="1"/>
</dbReference>
<dbReference type="KEGG" id="alv:Alvin_2264"/>
<evidence type="ECO:0000256" key="1">
    <source>
        <dbReference type="SAM" id="SignalP"/>
    </source>
</evidence>
<evidence type="ECO:0000313" key="3">
    <source>
        <dbReference type="Proteomes" id="UP000001441"/>
    </source>
</evidence>
<feature type="chain" id="PRO_5003049948" description="Lipoprotein" evidence="1">
    <location>
        <begin position="30"/>
        <end position="212"/>
    </location>
</feature>
<evidence type="ECO:0000313" key="2">
    <source>
        <dbReference type="EMBL" id="ADC63181.1"/>
    </source>
</evidence>
<dbReference type="eggNOG" id="COG3495">
    <property type="taxonomic scope" value="Bacteria"/>
</dbReference>
<dbReference type="EMBL" id="CP001896">
    <property type="protein sequence ID" value="ADC63181.1"/>
    <property type="molecule type" value="Genomic_DNA"/>
</dbReference>
<dbReference type="AlphaFoldDB" id="D3RMP3"/>
<name>D3RMP3_ALLVD</name>
<dbReference type="Gene3D" id="2.40.50.870">
    <property type="entry name" value="Protein of unknown function (DUF3299)"/>
    <property type="match status" value="1"/>
</dbReference>
<keyword evidence="3" id="KW-1185">Reference proteome</keyword>
<accession>D3RMP3</accession>
<dbReference type="PROSITE" id="PS51257">
    <property type="entry name" value="PROKAR_LIPOPROTEIN"/>
    <property type="match status" value="1"/>
</dbReference>
<dbReference type="HOGENOM" id="CLU_099457_3_0_6"/>
<dbReference type="STRING" id="572477.Alvin_2264"/>
<gene>
    <name evidence="2" type="ordered locus">Alvin_2264</name>
</gene>
<keyword evidence="1" id="KW-0732">Signal</keyword>
<dbReference type="Proteomes" id="UP000001441">
    <property type="component" value="Chromosome"/>
</dbReference>
<proteinExistence type="predicted"/>
<organism evidence="2 3">
    <name type="scientific">Allochromatium vinosum (strain ATCC 17899 / DSM 180 / NBRC 103801 / NCIMB 10441 / D)</name>
    <name type="common">Chromatium vinosum</name>
    <dbReference type="NCBI Taxonomy" id="572477"/>
    <lineage>
        <taxon>Bacteria</taxon>
        <taxon>Pseudomonadati</taxon>
        <taxon>Pseudomonadota</taxon>
        <taxon>Gammaproteobacteria</taxon>
        <taxon>Chromatiales</taxon>
        <taxon>Chromatiaceae</taxon>
        <taxon>Allochromatium</taxon>
    </lineage>
</organism>
<protein>
    <recommendedName>
        <fullName evidence="4">Lipoprotein</fullName>
    </recommendedName>
</protein>
<feature type="signal peptide" evidence="1">
    <location>
        <begin position="1"/>
        <end position="29"/>
    </location>
</feature>